<dbReference type="EMBL" id="AFOJ01000008">
    <property type="protein sequence ID" value="EGM49860.1"/>
    <property type="molecule type" value="Genomic_DNA"/>
</dbReference>
<dbReference type="CDD" id="cd04301">
    <property type="entry name" value="NAT_SF"/>
    <property type="match status" value="1"/>
</dbReference>
<evidence type="ECO:0000313" key="3">
    <source>
        <dbReference type="Proteomes" id="UP000002971"/>
    </source>
</evidence>
<keyword evidence="2" id="KW-0808">Transferase</keyword>
<dbReference type="Gene3D" id="3.40.630.30">
    <property type="match status" value="1"/>
</dbReference>
<name>F7R3D6_9LACO</name>
<dbReference type="Pfam" id="PF13673">
    <property type="entry name" value="Acetyltransf_10"/>
    <property type="match status" value="1"/>
</dbReference>
<reference evidence="2 3" key="1">
    <citation type="journal article" date="2011" name="J. Bacteriol.">
        <title>Genome Sequence of Lactobacillus ruminis SPM0211, Isolated from a Fecal Sample from a Healthy Korean.</title>
        <authorList>
            <person name="Lee S."/>
            <person name="Cho Y.J."/>
            <person name="Lee A.H."/>
            <person name="Chun J."/>
            <person name="Ha N.J."/>
            <person name="Ko G."/>
        </authorList>
    </citation>
    <scope>NUCLEOTIDE SEQUENCE [LARGE SCALE GENOMIC DNA]</scope>
    <source>
        <strain evidence="2 3">SPM0211</strain>
    </source>
</reference>
<dbReference type="PROSITE" id="PS51186">
    <property type="entry name" value="GNAT"/>
    <property type="match status" value="1"/>
</dbReference>
<evidence type="ECO:0000259" key="1">
    <source>
        <dbReference type="PROSITE" id="PS51186"/>
    </source>
</evidence>
<dbReference type="SUPFAM" id="SSF55729">
    <property type="entry name" value="Acyl-CoA N-acyltransferases (Nat)"/>
    <property type="match status" value="1"/>
</dbReference>
<dbReference type="InterPro" id="IPR016181">
    <property type="entry name" value="Acyl_CoA_acyltransferase"/>
</dbReference>
<dbReference type="AlphaFoldDB" id="F7R3D6"/>
<dbReference type="InterPro" id="IPR039143">
    <property type="entry name" value="GNPNAT1-like"/>
</dbReference>
<dbReference type="Proteomes" id="UP000002971">
    <property type="component" value="Unassembled WGS sequence"/>
</dbReference>
<organism evidence="2 3">
    <name type="scientific">Ligilactobacillus ruminis SPM0211</name>
    <dbReference type="NCBI Taxonomy" id="1040964"/>
    <lineage>
        <taxon>Bacteria</taxon>
        <taxon>Bacillati</taxon>
        <taxon>Bacillota</taxon>
        <taxon>Bacilli</taxon>
        <taxon>Lactobacillales</taxon>
        <taxon>Lactobacillaceae</taxon>
        <taxon>Ligilactobacillus</taxon>
    </lineage>
</organism>
<dbReference type="InterPro" id="IPR000182">
    <property type="entry name" value="GNAT_dom"/>
</dbReference>
<comment type="caution">
    <text evidence="2">The sequence shown here is derived from an EMBL/GenBank/DDBJ whole genome shotgun (WGS) entry which is preliminary data.</text>
</comment>
<dbReference type="GO" id="GO:0008080">
    <property type="term" value="F:N-acetyltransferase activity"/>
    <property type="evidence" value="ECO:0007669"/>
    <property type="project" value="TreeGrafter"/>
</dbReference>
<dbReference type="PANTHER" id="PTHR13355">
    <property type="entry name" value="GLUCOSAMINE 6-PHOSPHATE N-ACETYLTRANSFERASE"/>
    <property type="match status" value="1"/>
</dbReference>
<gene>
    <name evidence="2" type="ORF">LRU_02196</name>
</gene>
<protein>
    <submittedName>
        <fullName evidence="2">Acetyltransferase</fullName>
    </submittedName>
</protein>
<proteinExistence type="predicted"/>
<sequence>MTKMIVKETTSTNSPIYEDALSIRHEVFITEQNVPFEREIEGEEGKHYFVGYVGTTAAVCARAFLESPGIWHVQRVACRKEYRGKHLASELMRFIEEKASDSGIRLITLGAQDQAAPFYERLGFKTIGEGFLEAGIPHHRMDKEI</sequence>
<evidence type="ECO:0000313" key="2">
    <source>
        <dbReference type="EMBL" id="EGM49860.1"/>
    </source>
</evidence>
<feature type="domain" description="N-acetyltransferase" evidence="1">
    <location>
        <begin position="4"/>
        <end position="145"/>
    </location>
</feature>
<accession>F7R3D6</accession>